<reference evidence="7 8" key="1">
    <citation type="submission" date="2025-05" db="UniProtKB">
        <authorList>
            <consortium name="RefSeq"/>
        </authorList>
    </citation>
    <scope>IDENTIFICATION</scope>
    <source>
        <tissue evidence="7 8">Whole body</tissue>
    </source>
</reference>
<evidence type="ECO:0000256" key="2">
    <source>
        <dbReference type="ARBA" id="ARBA00022741"/>
    </source>
</evidence>
<dbReference type="Proteomes" id="UP000694924">
    <property type="component" value="Unplaced"/>
</dbReference>
<protein>
    <submittedName>
        <fullName evidence="7 8">Thiamin pyrophosphokinase 1</fullName>
    </submittedName>
</protein>
<dbReference type="Gene3D" id="3.40.50.10240">
    <property type="entry name" value="Thiamin pyrophosphokinase, catalytic domain"/>
    <property type="match status" value="1"/>
</dbReference>
<feature type="domain" description="Thiamin pyrophosphokinase thiamin-binding" evidence="5">
    <location>
        <begin position="187"/>
        <end position="256"/>
    </location>
</feature>
<evidence type="ECO:0000313" key="8">
    <source>
        <dbReference type="RefSeq" id="XP_015176560.1"/>
    </source>
</evidence>
<sequence length="271" mass="30625">MQHKVEIEKNVWDPLNIFHVTSDYKYAVIILNSPIRLKNNLMFQLWENAQVTITVDGGTHRWLNYLDNEGIDIFNGNYNKYVPNLITGDMDSSSKCTIEKLQDIGSKVIMTPDQMFTDYTKALMELNIHAKEENINLNAVYVIVENFGRFDHLLGNINTLYKSGKIIPNVQIIQIASDSLTWLLKSGFHKIRIPSILLQGNNWCGLLPIGAPANHISTTGLKWNLDNGLMQFGGLVSTSNTYDKCPEVTVSTDVSLIWTMGIEPLMDTENC</sequence>
<dbReference type="Pfam" id="PF04265">
    <property type="entry name" value="TPK_B1_binding"/>
    <property type="match status" value="1"/>
</dbReference>
<dbReference type="RefSeq" id="XP_015176562.1">
    <property type="nucleotide sequence ID" value="XM_015321076.1"/>
</dbReference>
<evidence type="ECO:0000313" key="9">
    <source>
        <dbReference type="RefSeq" id="XP_015176561.1"/>
    </source>
</evidence>
<evidence type="ECO:0000313" key="6">
    <source>
        <dbReference type="Proteomes" id="UP000694924"/>
    </source>
</evidence>
<evidence type="ECO:0000259" key="5">
    <source>
        <dbReference type="SMART" id="SM00983"/>
    </source>
</evidence>
<dbReference type="RefSeq" id="XP_015176561.1">
    <property type="nucleotide sequence ID" value="XM_015321075.1"/>
</dbReference>
<dbReference type="RefSeq" id="XP_015176559.1">
    <property type="nucleotide sequence ID" value="XM_015321073.1"/>
</dbReference>
<proteinExistence type="predicted"/>
<accession>A0ABM1I8M2</accession>
<dbReference type="InterPro" id="IPR006282">
    <property type="entry name" value="Thi_PPkinase"/>
</dbReference>
<keyword evidence="1" id="KW-0808">Transferase</keyword>
<keyword evidence="2" id="KW-0547">Nucleotide-binding</keyword>
<gene>
    <name evidence="7 8 9 10" type="primary">LOC107066444</name>
</gene>
<dbReference type="SMART" id="SM00983">
    <property type="entry name" value="TPK_B1_binding"/>
    <property type="match status" value="1"/>
</dbReference>
<dbReference type="CDD" id="cd07995">
    <property type="entry name" value="TPK"/>
    <property type="match status" value="1"/>
</dbReference>
<evidence type="ECO:0000256" key="4">
    <source>
        <dbReference type="ARBA" id="ARBA00022840"/>
    </source>
</evidence>
<organism evidence="6 7">
    <name type="scientific">Polistes dominula</name>
    <name type="common">European paper wasp</name>
    <name type="synonym">Vespa dominula</name>
    <dbReference type="NCBI Taxonomy" id="743375"/>
    <lineage>
        <taxon>Eukaryota</taxon>
        <taxon>Metazoa</taxon>
        <taxon>Ecdysozoa</taxon>
        <taxon>Arthropoda</taxon>
        <taxon>Hexapoda</taxon>
        <taxon>Insecta</taxon>
        <taxon>Pterygota</taxon>
        <taxon>Neoptera</taxon>
        <taxon>Endopterygota</taxon>
        <taxon>Hymenoptera</taxon>
        <taxon>Apocrita</taxon>
        <taxon>Aculeata</taxon>
        <taxon>Vespoidea</taxon>
        <taxon>Vespidae</taxon>
        <taxon>Polistinae</taxon>
        <taxon>Polistini</taxon>
        <taxon>Polistes</taxon>
    </lineage>
</organism>
<keyword evidence="6" id="KW-1185">Reference proteome</keyword>
<name>A0ABM1I8M2_POLDO</name>
<dbReference type="GeneID" id="107066444"/>
<keyword evidence="3" id="KW-0418">Kinase</keyword>
<dbReference type="InterPro" id="IPR036371">
    <property type="entry name" value="TPK_B1-bd_sf"/>
</dbReference>
<dbReference type="SUPFAM" id="SSF63862">
    <property type="entry name" value="Thiamin pyrophosphokinase, substrate-binding domain"/>
    <property type="match status" value="1"/>
</dbReference>
<dbReference type="PANTHER" id="PTHR13622">
    <property type="entry name" value="THIAMIN PYROPHOSPHOKINASE"/>
    <property type="match status" value="1"/>
</dbReference>
<dbReference type="Gene3D" id="2.60.120.320">
    <property type="entry name" value="Thiamin pyrophosphokinase, thiamin-binding domain"/>
    <property type="match status" value="1"/>
</dbReference>
<dbReference type="InterPro" id="IPR007371">
    <property type="entry name" value="TPK_catalytic"/>
</dbReference>
<dbReference type="InterPro" id="IPR007373">
    <property type="entry name" value="Thiamin_PyroPKinase_B1-bd"/>
</dbReference>
<dbReference type="NCBIfam" id="TIGR01378">
    <property type="entry name" value="thi_PPkinase"/>
    <property type="match status" value="1"/>
</dbReference>
<evidence type="ECO:0000313" key="10">
    <source>
        <dbReference type="RefSeq" id="XP_015176562.1"/>
    </source>
</evidence>
<evidence type="ECO:0000256" key="3">
    <source>
        <dbReference type="ARBA" id="ARBA00022777"/>
    </source>
</evidence>
<dbReference type="InterPro" id="IPR036759">
    <property type="entry name" value="TPK_catalytic_sf"/>
</dbReference>
<dbReference type="RefSeq" id="XP_015176560.1">
    <property type="nucleotide sequence ID" value="XM_015321074.1"/>
</dbReference>
<evidence type="ECO:0000256" key="1">
    <source>
        <dbReference type="ARBA" id="ARBA00022679"/>
    </source>
</evidence>
<dbReference type="PANTHER" id="PTHR13622:SF8">
    <property type="entry name" value="THIAMIN PYROPHOSPHOKINASE 1"/>
    <property type="match status" value="1"/>
</dbReference>
<evidence type="ECO:0000313" key="7">
    <source>
        <dbReference type="RefSeq" id="XP_015176559.1"/>
    </source>
</evidence>
<dbReference type="SUPFAM" id="SSF63999">
    <property type="entry name" value="Thiamin pyrophosphokinase, catalytic domain"/>
    <property type="match status" value="1"/>
</dbReference>
<keyword evidence="4" id="KW-0067">ATP-binding</keyword>
<dbReference type="Pfam" id="PF04263">
    <property type="entry name" value="TPK_catalytic"/>
    <property type="match status" value="1"/>
</dbReference>